<evidence type="ECO:0000256" key="1">
    <source>
        <dbReference type="ARBA" id="ARBA00023157"/>
    </source>
</evidence>
<dbReference type="PANTHER" id="PTHR46115">
    <property type="entry name" value="THIOREDOXIN-LIKE PROTEIN 1"/>
    <property type="match status" value="1"/>
</dbReference>
<comment type="caution">
    <text evidence="6">The sequence shown here is derived from an EMBL/GenBank/DDBJ whole genome shotgun (WGS) entry which is preliminary data.</text>
</comment>
<evidence type="ECO:0000259" key="5">
    <source>
        <dbReference type="PROSITE" id="PS51352"/>
    </source>
</evidence>
<dbReference type="Pfam" id="PF00085">
    <property type="entry name" value="Thioredoxin"/>
    <property type="match status" value="1"/>
</dbReference>
<dbReference type="EMBL" id="MBFT01000053">
    <property type="protein sequence ID" value="PVU99067.1"/>
    <property type="molecule type" value="Genomic_DNA"/>
</dbReference>
<evidence type="ECO:0000313" key="8">
    <source>
        <dbReference type="Proteomes" id="UP000245699"/>
    </source>
</evidence>
<organism evidence="6 8">
    <name type="scientific">Furculomyces boomerangus</name>
    <dbReference type="NCBI Taxonomy" id="61424"/>
    <lineage>
        <taxon>Eukaryota</taxon>
        <taxon>Fungi</taxon>
        <taxon>Fungi incertae sedis</taxon>
        <taxon>Zoopagomycota</taxon>
        <taxon>Kickxellomycotina</taxon>
        <taxon>Harpellomycetes</taxon>
        <taxon>Harpellales</taxon>
        <taxon>Harpellaceae</taxon>
        <taxon>Furculomyces</taxon>
    </lineage>
</organism>
<dbReference type="EMBL" id="MBFT01000397">
    <property type="protein sequence ID" value="PVU91807.1"/>
    <property type="molecule type" value="Genomic_DNA"/>
</dbReference>
<dbReference type="GO" id="GO:0015035">
    <property type="term" value="F:protein-disulfide reductase activity"/>
    <property type="evidence" value="ECO:0007669"/>
    <property type="project" value="InterPro"/>
</dbReference>
<dbReference type="FunFam" id="3.40.30.10:FF:000245">
    <property type="entry name" value="Thioredoxin"/>
    <property type="match status" value="1"/>
</dbReference>
<dbReference type="InterPro" id="IPR013766">
    <property type="entry name" value="Thioredoxin_domain"/>
</dbReference>
<evidence type="ECO:0000313" key="7">
    <source>
        <dbReference type="EMBL" id="PVU99067.1"/>
    </source>
</evidence>
<keyword evidence="8" id="KW-1185">Reference proteome</keyword>
<protein>
    <recommendedName>
        <fullName evidence="2">Thioredoxin</fullName>
    </recommendedName>
</protein>
<dbReference type="PIRSF" id="PIRSF000077">
    <property type="entry name" value="Thioredoxin"/>
    <property type="match status" value="1"/>
</dbReference>
<feature type="site" description="Deprotonates C-terminal active site Cys" evidence="3">
    <location>
        <position position="25"/>
    </location>
</feature>
<keyword evidence="4" id="KW-0676">Redox-active center</keyword>
<evidence type="ECO:0000256" key="2">
    <source>
        <dbReference type="PIRNR" id="PIRNR000077"/>
    </source>
</evidence>
<dbReference type="InterPro" id="IPR017937">
    <property type="entry name" value="Thioredoxin_CS"/>
</dbReference>
<dbReference type="SUPFAM" id="SSF52833">
    <property type="entry name" value="Thioredoxin-like"/>
    <property type="match status" value="1"/>
</dbReference>
<reference evidence="6 8" key="1">
    <citation type="journal article" date="2018" name="MBio">
        <title>Comparative Genomics Reveals the Core Gene Toolbox for the Fungus-Insect Symbiosis.</title>
        <authorList>
            <person name="Wang Y."/>
            <person name="Stata M."/>
            <person name="Wang W."/>
            <person name="Stajich J.E."/>
            <person name="White M.M."/>
            <person name="Moncalvo J.M."/>
        </authorList>
    </citation>
    <scope>NUCLEOTIDE SEQUENCE [LARGE SCALE GENOMIC DNA]</scope>
    <source>
        <strain evidence="6 8">AUS-77-4</strain>
    </source>
</reference>
<dbReference type="Proteomes" id="UP000245699">
    <property type="component" value="Unassembled WGS sequence"/>
</dbReference>
<feature type="active site" description="Nucleophile" evidence="3">
    <location>
        <position position="31"/>
    </location>
</feature>
<dbReference type="PRINTS" id="PR00421">
    <property type="entry name" value="THIOREDOXIN"/>
</dbReference>
<evidence type="ECO:0000256" key="3">
    <source>
        <dbReference type="PIRSR" id="PIRSR000077-1"/>
    </source>
</evidence>
<dbReference type="InterPro" id="IPR005746">
    <property type="entry name" value="Thioredoxin"/>
</dbReference>
<feature type="active site" description="Nucleophile" evidence="3">
    <location>
        <position position="34"/>
    </location>
</feature>
<evidence type="ECO:0000256" key="4">
    <source>
        <dbReference type="PIRSR" id="PIRSR000077-4"/>
    </source>
</evidence>
<dbReference type="PROSITE" id="PS00194">
    <property type="entry name" value="THIOREDOXIN_1"/>
    <property type="match status" value="1"/>
</dbReference>
<dbReference type="STRING" id="61424.A0A2T9YHJ5"/>
<feature type="site" description="Contributes to redox potential value" evidence="3">
    <location>
        <position position="33"/>
    </location>
</feature>
<evidence type="ECO:0000313" key="6">
    <source>
        <dbReference type="EMBL" id="PVU91807.1"/>
    </source>
</evidence>
<dbReference type="Gene3D" id="3.40.30.10">
    <property type="entry name" value="Glutaredoxin"/>
    <property type="match status" value="1"/>
</dbReference>
<accession>A0A2T9YHJ5</accession>
<name>A0A2T9YHJ5_9FUNG</name>
<dbReference type="CDD" id="cd02947">
    <property type="entry name" value="TRX_family"/>
    <property type="match status" value="1"/>
</dbReference>
<dbReference type="OrthoDB" id="2121326at2759"/>
<gene>
    <name evidence="7" type="ORF">BB559_001022</name>
    <name evidence="6" type="ORF">BB559_003983</name>
</gene>
<sequence length="104" mass="11431">MTVIEITSKAQYDSIIAEGGLVVVDFHAVWCGPCKMIAPKIKEFSAEFPNVKFLKVDVDQLSDIAEEVGISAMPTLKYYKNGVLIDEVVGANVMAIRNKIVQNN</sequence>
<dbReference type="PROSITE" id="PS51352">
    <property type="entry name" value="THIOREDOXIN_2"/>
    <property type="match status" value="1"/>
</dbReference>
<dbReference type="AlphaFoldDB" id="A0A2T9YHJ5"/>
<comment type="similarity">
    <text evidence="2">Belongs to the thioredoxin family.</text>
</comment>
<proteinExistence type="inferred from homology"/>
<feature type="disulfide bond" description="Redox-active" evidence="4">
    <location>
        <begin position="31"/>
        <end position="34"/>
    </location>
</feature>
<dbReference type="InterPro" id="IPR036249">
    <property type="entry name" value="Thioredoxin-like_sf"/>
</dbReference>
<keyword evidence="1 4" id="KW-1015">Disulfide bond</keyword>
<feature type="site" description="Contributes to redox potential value" evidence="3">
    <location>
        <position position="32"/>
    </location>
</feature>
<feature type="domain" description="Thioredoxin" evidence="5">
    <location>
        <begin position="1"/>
        <end position="104"/>
    </location>
</feature>